<dbReference type="EMBL" id="KE680622">
    <property type="protein sequence ID" value="ERE71837.1"/>
    <property type="molecule type" value="Genomic_DNA"/>
</dbReference>
<evidence type="ECO:0000313" key="1">
    <source>
        <dbReference type="EMBL" id="ERE71837.1"/>
    </source>
</evidence>
<reference evidence="2" key="1">
    <citation type="journal article" date="2013" name="Nat. Biotechnol.">
        <title>Chinese hamster genome sequenced from sorted chromosomes.</title>
        <authorList>
            <person name="Brinkrolf K."/>
            <person name="Rupp O."/>
            <person name="Laux H."/>
            <person name="Kollin F."/>
            <person name="Ernst W."/>
            <person name="Linke B."/>
            <person name="Kofler R."/>
            <person name="Romand S."/>
            <person name="Hesse F."/>
            <person name="Budach W.E."/>
            <person name="Galosy S."/>
            <person name="Muller D."/>
            <person name="Noll T."/>
            <person name="Wienberg J."/>
            <person name="Jostock T."/>
            <person name="Leonard M."/>
            <person name="Grillari J."/>
            <person name="Tauch A."/>
            <person name="Goesmann A."/>
            <person name="Helk B."/>
            <person name="Mott J.E."/>
            <person name="Puhler A."/>
            <person name="Borth N."/>
        </authorList>
    </citation>
    <scope>NUCLEOTIDE SEQUENCE [LARGE SCALE GENOMIC DNA]</scope>
    <source>
        <strain evidence="2">17A/GY</strain>
    </source>
</reference>
<protein>
    <submittedName>
        <fullName evidence="1">Uncharacterized protein</fullName>
    </submittedName>
</protein>
<dbReference type="AlphaFoldDB" id="A0A061I2J9"/>
<gene>
    <name evidence="1" type="ORF">H671_6g15460</name>
</gene>
<sequence>MQVCAGEYEVYSFILLKQEWKECVLKIFVEYKVLTSRFAGTSWVEEVKAVCTAECVFPCNCFKQSVYMVYYIDGFSYVKPSLHPWDEAYLITVDDFSDMILYSICQDFIVNFRINVHEGY</sequence>
<dbReference type="Proteomes" id="UP000030759">
    <property type="component" value="Unassembled WGS sequence"/>
</dbReference>
<name>A0A061I2J9_CRIGR</name>
<accession>A0A061I2J9</accession>
<evidence type="ECO:0000313" key="2">
    <source>
        <dbReference type="Proteomes" id="UP000030759"/>
    </source>
</evidence>
<proteinExistence type="predicted"/>
<organism evidence="1 2">
    <name type="scientific">Cricetulus griseus</name>
    <name type="common">Chinese hamster</name>
    <name type="synonym">Cricetulus barabensis griseus</name>
    <dbReference type="NCBI Taxonomy" id="10029"/>
    <lineage>
        <taxon>Eukaryota</taxon>
        <taxon>Metazoa</taxon>
        <taxon>Chordata</taxon>
        <taxon>Craniata</taxon>
        <taxon>Vertebrata</taxon>
        <taxon>Euteleostomi</taxon>
        <taxon>Mammalia</taxon>
        <taxon>Eutheria</taxon>
        <taxon>Euarchontoglires</taxon>
        <taxon>Glires</taxon>
        <taxon>Rodentia</taxon>
        <taxon>Myomorpha</taxon>
        <taxon>Muroidea</taxon>
        <taxon>Cricetidae</taxon>
        <taxon>Cricetinae</taxon>
        <taxon>Cricetulus</taxon>
    </lineage>
</organism>